<reference evidence="1" key="1">
    <citation type="submission" date="2016-10" db="EMBL/GenBank/DDBJ databases">
        <authorList>
            <person name="Benchimol M."/>
            <person name="Almeida L.G."/>
            <person name="Vasconcelos A.T."/>
            <person name="Perreira-Neves A."/>
            <person name="Rosa I.A."/>
            <person name="Tasca T."/>
            <person name="Bogo M.R."/>
            <person name="de Souza W."/>
        </authorList>
    </citation>
    <scope>NUCLEOTIDE SEQUENCE [LARGE SCALE GENOMIC DNA]</scope>
    <source>
        <strain evidence="1">K</strain>
    </source>
</reference>
<dbReference type="GeneID" id="94843667"/>
<name>A0A1J4JN82_9EUKA</name>
<sequence>MSIEYKFNLVCWHDISVLIINSEEANYFYNTGQICIDPMSFKCFVQISLPPSPTKFESYWLKIDGLWFSLSKKFDKQPQFLFPLQIQSLESAEKETQKLNSLFLETSEFSGNHKIYITSTNRLEIIQIYQALQNAQKRFNLDMADHNQKREPNFDIEYEVSSGFMNMNKQKSVMHVTPQSITFPDNKLVSMRDVVSISAKQNDNNCQHKLHITLREEGGDGMKEFTIPEKAKLEKLITYVLFTISCK</sequence>
<dbReference type="Proteomes" id="UP000179807">
    <property type="component" value="Unassembled WGS sequence"/>
</dbReference>
<protein>
    <submittedName>
        <fullName evidence="1">Uncharacterized protein</fullName>
    </submittedName>
</protein>
<dbReference type="EMBL" id="MLAK01000969">
    <property type="protein sequence ID" value="OHT00154.1"/>
    <property type="molecule type" value="Genomic_DNA"/>
</dbReference>
<dbReference type="VEuPathDB" id="TrichDB:TRFO_33223"/>
<keyword evidence="2" id="KW-1185">Reference proteome</keyword>
<dbReference type="RefSeq" id="XP_068353290.1">
    <property type="nucleotide sequence ID" value="XM_068508963.1"/>
</dbReference>
<gene>
    <name evidence="1" type="ORF">TRFO_33223</name>
</gene>
<comment type="caution">
    <text evidence="1">The sequence shown here is derived from an EMBL/GenBank/DDBJ whole genome shotgun (WGS) entry which is preliminary data.</text>
</comment>
<proteinExistence type="predicted"/>
<evidence type="ECO:0000313" key="1">
    <source>
        <dbReference type="EMBL" id="OHT00154.1"/>
    </source>
</evidence>
<evidence type="ECO:0000313" key="2">
    <source>
        <dbReference type="Proteomes" id="UP000179807"/>
    </source>
</evidence>
<accession>A0A1J4JN82</accession>
<dbReference type="AlphaFoldDB" id="A0A1J4JN82"/>
<organism evidence="1 2">
    <name type="scientific">Tritrichomonas foetus</name>
    <dbReference type="NCBI Taxonomy" id="1144522"/>
    <lineage>
        <taxon>Eukaryota</taxon>
        <taxon>Metamonada</taxon>
        <taxon>Parabasalia</taxon>
        <taxon>Tritrichomonadida</taxon>
        <taxon>Tritrichomonadidae</taxon>
        <taxon>Tritrichomonas</taxon>
    </lineage>
</organism>